<evidence type="ECO:0000313" key="8">
    <source>
        <dbReference type="EMBL" id="EFQ80536.1"/>
    </source>
</evidence>
<dbReference type="GO" id="GO:0009254">
    <property type="term" value="P:peptidoglycan turnover"/>
    <property type="evidence" value="ECO:0007669"/>
    <property type="project" value="TreeGrafter"/>
</dbReference>
<evidence type="ECO:0000256" key="3">
    <source>
        <dbReference type="ARBA" id="ARBA00012663"/>
    </source>
</evidence>
<gene>
    <name evidence="8" type="ORF">HMPREF0305_11178</name>
</gene>
<dbReference type="PANTHER" id="PTHR30480:SF13">
    <property type="entry name" value="BETA-HEXOSAMINIDASE"/>
    <property type="match status" value="1"/>
</dbReference>
<name>E2S3S6_9CORY</name>
<dbReference type="eggNOG" id="COG1472">
    <property type="taxonomic scope" value="Bacteria"/>
</dbReference>
<evidence type="ECO:0000313" key="9">
    <source>
        <dbReference type="Proteomes" id="UP000003020"/>
    </source>
</evidence>
<dbReference type="HOGENOM" id="CLU_008392_0_4_11"/>
<comment type="catalytic activity">
    <reaction evidence="1">
        <text>Hydrolysis of terminal non-reducing N-acetyl-D-hexosamine residues in N-acetyl-beta-D-hexosaminides.</text>
        <dbReference type="EC" id="3.2.1.52"/>
    </reaction>
</comment>
<dbReference type="EMBL" id="ABYQ02000010">
    <property type="protein sequence ID" value="EFQ80536.1"/>
    <property type="molecule type" value="Genomic_DNA"/>
</dbReference>
<dbReference type="SUPFAM" id="SSF51445">
    <property type="entry name" value="(Trans)glycosidases"/>
    <property type="match status" value="1"/>
</dbReference>
<dbReference type="InterPro" id="IPR017853">
    <property type="entry name" value="GH"/>
</dbReference>
<keyword evidence="5" id="KW-0326">Glycosidase</keyword>
<dbReference type="InterPro" id="IPR036962">
    <property type="entry name" value="Glyco_hydro_3_N_sf"/>
</dbReference>
<dbReference type="GO" id="GO:0005975">
    <property type="term" value="P:carbohydrate metabolic process"/>
    <property type="evidence" value="ECO:0007669"/>
    <property type="project" value="InterPro"/>
</dbReference>
<evidence type="ECO:0000259" key="7">
    <source>
        <dbReference type="Pfam" id="PF00933"/>
    </source>
</evidence>
<dbReference type="AlphaFoldDB" id="E2S3S6"/>
<dbReference type="Pfam" id="PF00933">
    <property type="entry name" value="Glyco_hydro_3"/>
    <property type="match status" value="1"/>
</dbReference>
<dbReference type="Proteomes" id="UP000003020">
    <property type="component" value="Unassembled WGS sequence"/>
</dbReference>
<keyword evidence="4 8" id="KW-0378">Hydrolase</keyword>
<reference evidence="8 9" key="1">
    <citation type="submission" date="2010-08" db="EMBL/GenBank/DDBJ databases">
        <authorList>
            <person name="Muzny D."/>
            <person name="Qin X."/>
            <person name="Buhay C."/>
            <person name="Dugan-Rocha S."/>
            <person name="Ding Y."/>
            <person name="Chen G."/>
            <person name="Hawes A."/>
            <person name="Holder M."/>
            <person name="Jhangiani S."/>
            <person name="Johnson A."/>
            <person name="Khan Z."/>
            <person name="Li Z."/>
            <person name="Liu W."/>
            <person name="Liu X."/>
            <person name="Perez L."/>
            <person name="Shen H."/>
            <person name="Wang Q."/>
            <person name="Watt J."/>
            <person name="Xi L."/>
            <person name="Xin Y."/>
            <person name="Zhou J."/>
            <person name="Deng J."/>
            <person name="Jiang H."/>
            <person name="Liu Y."/>
            <person name="Qu J."/>
            <person name="Song X.-Z."/>
            <person name="Zhang L."/>
            <person name="Villasana D."/>
            <person name="Johnson A."/>
            <person name="Liu J."/>
            <person name="Liyanage D."/>
            <person name="Lorensuhewa L."/>
            <person name="Robinson T."/>
            <person name="Song A."/>
            <person name="Song B.-B."/>
            <person name="Dinh H."/>
            <person name="Thornton R."/>
            <person name="Coyle M."/>
            <person name="Francisco L."/>
            <person name="Jackson L."/>
            <person name="Javaid M."/>
            <person name="Korchina V."/>
            <person name="Kovar C."/>
            <person name="Mata R."/>
            <person name="Mathew T."/>
            <person name="Ngo R."/>
            <person name="Nguyen L."/>
            <person name="Nguyen N."/>
            <person name="Okwuonu G."/>
            <person name="Ongeri F."/>
            <person name="Pham C."/>
            <person name="Simmons D."/>
            <person name="Wilczek-Boney K."/>
            <person name="Hale W."/>
            <person name="Jakkamsetti A."/>
            <person name="Pham P."/>
            <person name="Ruth R."/>
            <person name="San Lucas F."/>
            <person name="Warren J."/>
            <person name="Zhang J."/>
            <person name="Zhao Z."/>
            <person name="Zhou C."/>
            <person name="Zhu D."/>
            <person name="Lee S."/>
            <person name="Bess C."/>
            <person name="Blankenburg K."/>
            <person name="Forbes L."/>
            <person name="Fu Q."/>
            <person name="Gubbala S."/>
            <person name="Hirani K."/>
            <person name="Jayaseelan J.C."/>
            <person name="Lara F."/>
            <person name="Munidasa M."/>
            <person name="Palculict T."/>
            <person name="Patil S."/>
            <person name="Pu L.-L."/>
            <person name="Saada N."/>
            <person name="Tang L."/>
            <person name="Weissenberger G."/>
            <person name="Zhu Y."/>
            <person name="Hemphill L."/>
            <person name="Shang Y."/>
            <person name="Youmans B."/>
            <person name="Ayvaz T."/>
            <person name="Ross M."/>
            <person name="Santibanez J."/>
            <person name="Aqrawi P."/>
            <person name="Gross S."/>
            <person name="Joshi V."/>
            <person name="Fowler G."/>
            <person name="Nazareth L."/>
            <person name="Reid J."/>
            <person name="Worley K."/>
            <person name="Petrosino J."/>
            <person name="Highlander S."/>
            <person name="Gibbs R."/>
        </authorList>
    </citation>
    <scope>NUCLEOTIDE SEQUENCE [LARGE SCALE GENOMIC DNA]</scope>
    <source>
        <strain evidence="8 9">ATCC 33035</strain>
    </source>
</reference>
<dbReference type="InterPro" id="IPR050226">
    <property type="entry name" value="NagZ_Beta-hexosaminidase"/>
</dbReference>
<accession>E2S3S6</accession>
<feature type="region of interest" description="Disordered" evidence="6">
    <location>
        <begin position="40"/>
        <end position="77"/>
    </location>
</feature>
<comment type="caution">
    <text evidence="8">The sequence shown here is derived from an EMBL/GenBank/DDBJ whole genome shotgun (WGS) entry which is preliminary data.</text>
</comment>
<keyword evidence="9" id="KW-1185">Reference proteome</keyword>
<evidence type="ECO:0000256" key="4">
    <source>
        <dbReference type="ARBA" id="ARBA00022801"/>
    </source>
</evidence>
<evidence type="ECO:0000256" key="1">
    <source>
        <dbReference type="ARBA" id="ARBA00001231"/>
    </source>
</evidence>
<proteinExistence type="inferred from homology"/>
<evidence type="ECO:0000256" key="5">
    <source>
        <dbReference type="ARBA" id="ARBA00023295"/>
    </source>
</evidence>
<comment type="similarity">
    <text evidence="2">Belongs to the glycosyl hydrolase 3 family.</text>
</comment>
<evidence type="ECO:0000256" key="2">
    <source>
        <dbReference type="ARBA" id="ARBA00005336"/>
    </source>
</evidence>
<dbReference type="InterPro" id="IPR001764">
    <property type="entry name" value="Glyco_hydro_3_N"/>
</dbReference>
<evidence type="ECO:0000256" key="6">
    <source>
        <dbReference type="SAM" id="MobiDB-lite"/>
    </source>
</evidence>
<organism evidence="8 9">
    <name type="scientific">Corynebacterium pseudogenitalium ATCC 33035</name>
    <dbReference type="NCBI Taxonomy" id="525264"/>
    <lineage>
        <taxon>Bacteria</taxon>
        <taxon>Bacillati</taxon>
        <taxon>Actinomycetota</taxon>
        <taxon>Actinomycetes</taxon>
        <taxon>Mycobacteriales</taxon>
        <taxon>Corynebacteriaceae</taxon>
        <taxon>Corynebacterium</taxon>
    </lineage>
</organism>
<dbReference type="Gene3D" id="3.20.20.300">
    <property type="entry name" value="Glycoside hydrolase, family 3, N-terminal domain"/>
    <property type="match status" value="1"/>
</dbReference>
<dbReference type="EC" id="3.2.1.52" evidence="3"/>
<protein>
    <recommendedName>
        <fullName evidence="3">beta-N-acetylhexosaminidase</fullName>
        <ecNumber evidence="3">3.2.1.52</ecNumber>
    </recommendedName>
</protein>
<dbReference type="PANTHER" id="PTHR30480">
    <property type="entry name" value="BETA-HEXOSAMINIDASE-RELATED"/>
    <property type="match status" value="1"/>
</dbReference>
<dbReference type="GO" id="GO:0004563">
    <property type="term" value="F:beta-N-acetylhexosaminidase activity"/>
    <property type="evidence" value="ECO:0007669"/>
    <property type="project" value="UniProtKB-EC"/>
</dbReference>
<feature type="compositionally biased region" description="Low complexity" evidence="6">
    <location>
        <begin position="52"/>
        <end position="65"/>
    </location>
</feature>
<sequence length="406" mass="42529">MSLVYPPLATEREEYCTLEGMKTPRILASLALVTALGACSTSTPEDNESQDPTTAAASSSPAATHEAPEETSQEAAPQQDIRAMAASVLMPPVTNYDDAKAKLEAGVGGIFIPSWADPNLLQEEGRDINALRQEVGRDFEVSIDFEGGRVQRFSEILGEYPAPQQMAAERSPQEVEQLAHEIGTSLKVHGINVDFAPVLDVDGNGLEVVGDRSFSTDPVQAGEYGAAFARGLDSAGVKAVFKHFPGHGRASGDTHLAEAVTPPLEELEGHEFIPFKTALPQAPNAALMMGHLAVPGLGDGQTPASILPEAYGLARETLQYDGPIYTDDIGGMKAIADSLPLADAVVASLNAGADMPLWSTEGDINAVIDAVVGAVDQGRLPLERLADAARHVSAPPAGAAPEPAQD</sequence>
<feature type="domain" description="Glycoside hydrolase family 3 N-terminal" evidence="7">
    <location>
        <begin position="104"/>
        <end position="392"/>
    </location>
</feature>